<proteinExistence type="predicted"/>
<name>A0A540VQX8_9GAMM</name>
<gene>
    <name evidence="2" type="ORF">FKY71_10055</name>
</gene>
<feature type="transmembrane region" description="Helical" evidence="1">
    <location>
        <begin position="7"/>
        <end position="27"/>
    </location>
</feature>
<evidence type="ECO:0000313" key="3">
    <source>
        <dbReference type="Proteomes" id="UP000315400"/>
    </source>
</evidence>
<dbReference type="InterPro" id="IPR045584">
    <property type="entry name" value="Pilin-like"/>
</dbReference>
<dbReference type="PROSITE" id="PS00409">
    <property type="entry name" value="PROKAR_NTER_METHYL"/>
    <property type="match status" value="1"/>
</dbReference>
<dbReference type="AlphaFoldDB" id="A0A540VQX8"/>
<keyword evidence="1" id="KW-0472">Membrane</keyword>
<sequence>MRHPKGFTLIEIVVVIALLGVLATLGFRTLTIPTSLPELLADENRVQAELRRARSAALHQLMPADGPPTVSARINEAAKDATVCPTQIDFGYDTLGTAASFDCSGCTPCPSANNARWLITLQNAGQSICLNLSPVTGQATRTSCSGTGN</sequence>
<protein>
    <submittedName>
        <fullName evidence="2">Prepilin-type N-terminal cleavage/methylation domain-containing protein</fullName>
    </submittedName>
</protein>
<comment type="caution">
    <text evidence="2">The sequence shown here is derived from an EMBL/GenBank/DDBJ whole genome shotgun (WGS) entry which is preliminary data.</text>
</comment>
<dbReference type="EMBL" id="VIFK01000086">
    <property type="protein sequence ID" value="TQE99161.1"/>
    <property type="molecule type" value="Genomic_DNA"/>
</dbReference>
<keyword evidence="1" id="KW-1133">Transmembrane helix</keyword>
<dbReference type="InterPro" id="IPR012902">
    <property type="entry name" value="N_methyl_site"/>
</dbReference>
<reference evidence="2 3" key="1">
    <citation type="submission" date="2019-06" db="EMBL/GenBank/DDBJ databases">
        <title>Metagenome assembled Genome of Spiribacter salinus SL48-SHIP from the microbial mat of Salt Lake 48 (Novosibirsk region, Russia).</title>
        <authorList>
            <person name="Shipova A."/>
            <person name="Rozanov A.S."/>
            <person name="Bryanskaya A.V."/>
            <person name="Peltek S.E."/>
        </authorList>
    </citation>
    <scope>NUCLEOTIDE SEQUENCE [LARGE SCALE GENOMIC DNA]</scope>
    <source>
        <strain evidence="2">SL48-SHIP-2</strain>
    </source>
</reference>
<evidence type="ECO:0000256" key="1">
    <source>
        <dbReference type="SAM" id="Phobius"/>
    </source>
</evidence>
<dbReference type="NCBIfam" id="TIGR02532">
    <property type="entry name" value="IV_pilin_GFxxxE"/>
    <property type="match status" value="1"/>
</dbReference>
<dbReference type="Proteomes" id="UP000315400">
    <property type="component" value="Unassembled WGS sequence"/>
</dbReference>
<evidence type="ECO:0000313" key="2">
    <source>
        <dbReference type="EMBL" id="TQE99161.1"/>
    </source>
</evidence>
<keyword evidence="1" id="KW-0812">Transmembrane</keyword>
<dbReference type="SUPFAM" id="SSF54523">
    <property type="entry name" value="Pili subunits"/>
    <property type="match status" value="1"/>
</dbReference>
<dbReference type="Pfam" id="PF07963">
    <property type="entry name" value="N_methyl"/>
    <property type="match status" value="1"/>
</dbReference>
<organism evidence="2 3">
    <name type="scientific">Spiribacter salinus</name>
    <dbReference type="NCBI Taxonomy" id="1335746"/>
    <lineage>
        <taxon>Bacteria</taxon>
        <taxon>Pseudomonadati</taxon>
        <taxon>Pseudomonadota</taxon>
        <taxon>Gammaproteobacteria</taxon>
        <taxon>Chromatiales</taxon>
        <taxon>Ectothiorhodospiraceae</taxon>
        <taxon>Spiribacter</taxon>
    </lineage>
</organism>
<accession>A0A540VQX8</accession>